<gene>
    <name evidence="1" type="ORF">CGLO_09290</name>
</gene>
<reference evidence="2" key="1">
    <citation type="journal article" date="2013" name="Mol. Plant Microbe Interact.">
        <title>Global aspects of pacC regulation of pathogenicity genes in Colletotrichum gloeosporioides as revealed by transcriptome analysis.</title>
        <authorList>
            <person name="Alkan N."/>
            <person name="Meng X."/>
            <person name="Friedlander G."/>
            <person name="Reuveni E."/>
            <person name="Sukno S."/>
            <person name="Sherman A."/>
            <person name="Thon M."/>
            <person name="Fluhr R."/>
            <person name="Prusky D."/>
        </authorList>
    </citation>
    <scope>NUCLEOTIDE SEQUENCE [LARGE SCALE GENOMIC DNA]</scope>
    <source>
        <strain evidence="2">Cg-14</strain>
    </source>
</reference>
<dbReference type="OrthoDB" id="3944545at2759"/>
<organism evidence="1 2">
    <name type="scientific">Colletotrichum gloeosporioides (strain Cg-14)</name>
    <name type="common">Anthracnose fungus</name>
    <name type="synonym">Glomerella cingulata</name>
    <dbReference type="NCBI Taxonomy" id="1237896"/>
    <lineage>
        <taxon>Eukaryota</taxon>
        <taxon>Fungi</taxon>
        <taxon>Dikarya</taxon>
        <taxon>Ascomycota</taxon>
        <taxon>Pezizomycotina</taxon>
        <taxon>Sordariomycetes</taxon>
        <taxon>Hypocreomycetidae</taxon>
        <taxon>Glomerellales</taxon>
        <taxon>Glomerellaceae</taxon>
        <taxon>Colletotrichum</taxon>
        <taxon>Colletotrichum gloeosporioides species complex</taxon>
    </lineage>
</organism>
<dbReference type="HOGENOM" id="CLU_1547429_0_0_1"/>
<dbReference type="AlphaFoldDB" id="T0KGF3"/>
<proteinExistence type="predicted"/>
<dbReference type="EMBL" id="AMYD01001870">
    <property type="protein sequence ID" value="EQB51194.1"/>
    <property type="molecule type" value="Genomic_DNA"/>
</dbReference>
<dbReference type="Proteomes" id="UP000015530">
    <property type="component" value="Unassembled WGS sequence"/>
</dbReference>
<comment type="caution">
    <text evidence="1">The sequence shown here is derived from an EMBL/GenBank/DDBJ whole genome shotgun (WGS) entry which is preliminary data.</text>
</comment>
<sequence length="173" mass="19297">MDTTGLSVASSMERISQITEETSPVRPLTSAAGKQLFWTANGPLETAIQVAASQYYKSGEAVELYFRPAVAGLEPTWYPWEEAWVELHRDCTDTKIDTRRPRAKYVQLEVKAGGDFVTIHDYVSAVHPWIMATQETLLNVFYKVGGGQLFPPEMTLVVLRFGDGPLSIGREDQ</sequence>
<protein>
    <submittedName>
        <fullName evidence="1">Uncharacterized protein</fullName>
    </submittedName>
</protein>
<name>T0KGF3_COLGC</name>
<evidence type="ECO:0000313" key="2">
    <source>
        <dbReference type="Proteomes" id="UP000015530"/>
    </source>
</evidence>
<evidence type="ECO:0000313" key="1">
    <source>
        <dbReference type="EMBL" id="EQB51194.1"/>
    </source>
</evidence>
<accession>T0KGF3</accession>
<dbReference type="STRING" id="1237896.T0KGF3"/>